<accession>A0A1I1S5G9</accession>
<evidence type="ECO:0000313" key="3">
    <source>
        <dbReference type="Proteomes" id="UP000199599"/>
    </source>
</evidence>
<dbReference type="EMBL" id="FOMN01000003">
    <property type="protein sequence ID" value="SFD41582.1"/>
    <property type="molecule type" value="Genomic_DNA"/>
</dbReference>
<feature type="transmembrane region" description="Helical" evidence="1">
    <location>
        <begin position="6"/>
        <end position="25"/>
    </location>
</feature>
<evidence type="ECO:0000313" key="2">
    <source>
        <dbReference type="EMBL" id="SFD41582.1"/>
    </source>
</evidence>
<evidence type="ECO:0000256" key="1">
    <source>
        <dbReference type="SAM" id="Phobius"/>
    </source>
</evidence>
<proteinExistence type="predicted"/>
<keyword evidence="1" id="KW-0472">Membrane</keyword>
<dbReference type="AlphaFoldDB" id="A0A1I1S5G9"/>
<reference evidence="3" key="1">
    <citation type="submission" date="2016-10" db="EMBL/GenBank/DDBJ databases">
        <authorList>
            <person name="Varghese N."/>
            <person name="Submissions S."/>
        </authorList>
    </citation>
    <scope>NUCLEOTIDE SEQUENCE [LARGE SCALE GENOMIC DNA]</scope>
    <source>
        <strain evidence="3">R-53102</strain>
    </source>
</reference>
<dbReference type="Proteomes" id="UP000199599">
    <property type="component" value="Unassembled WGS sequence"/>
</dbReference>
<keyword evidence="1" id="KW-0812">Transmembrane</keyword>
<protein>
    <submittedName>
        <fullName evidence="2">Uncharacterized protein</fullName>
    </submittedName>
</protein>
<gene>
    <name evidence="2" type="ORF">SAMN04487792_0743</name>
</gene>
<sequence>MITSSVVLIVFATISSFSRGIISVIDRYQMGYRKQGSINVNFLNNIWSAVLVTFF</sequence>
<keyword evidence="1" id="KW-1133">Transmembrane helix</keyword>
<organism evidence="2 3">
    <name type="scientific">Lactobacillus bombicola</name>
    <dbReference type="NCBI Taxonomy" id="1505723"/>
    <lineage>
        <taxon>Bacteria</taxon>
        <taxon>Bacillati</taxon>
        <taxon>Bacillota</taxon>
        <taxon>Bacilli</taxon>
        <taxon>Lactobacillales</taxon>
        <taxon>Lactobacillaceae</taxon>
        <taxon>Lactobacillus</taxon>
    </lineage>
</organism>
<name>A0A1I1S5G9_9LACO</name>